<dbReference type="AlphaFoldDB" id="A0A0C2XC15"/>
<evidence type="ECO:0000313" key="3">
    <source>
        <dbReference type="Proteomes" id="UP000054549"/>
    </source>
</evidence>
<sequence length="531" mass="60729">MIGCDSDELEERQVAGGRPSSTNEVQRCLDEKLSGESTSSRCRQVPVPIPDIESCIYTHPPSPIYRLPADVLHTIFELYCEVELHVDFPLRFSPPQFIVSQTCSVWRQIVLDTPAFWNKITITFQECAHYDKMVEVSRMWLSRAKDFPCFIDFNFLPLQLETPVFNRYPLWQHDINKNLVRDLISLHKCRGLNVMFADHHLHDLLQLGDEKLSYIEVLRLRYVHDDNNRETVSPLDLQKLSNLTSFSLVPTYIQLAVPVSITKCPNFEMFSGMPWHQLRHIHLHVKLPALRCLNILETCSPVLETCYLVAFEDLSFASSPPSQIKPVHCPQLRKFKCQIYPNIMLTNGDSFLLCLRLPKLKSLELRCPKNSKASIDPQTLCSMQSVCTMHLEELVISDYDCDVDGGALLASMPSLRCLGLPKKSMFTVDAIRKLGAGSIGPLLEELTIKNRKISNKIAELIQMVTTRSSPRKETNANHNIMPTPLRTVSLYCEDPDKSLRQKYDATIDEINQSGVEFYVDFLNSELLRTTR</sequence>
<keyword evidence="3" id="KW-1185">Reference proteome</keyword>
<feature type="compositionally biased region" description="Acidic residues" evidence="1">
    <location>
        <begin position="1"/>
        <end position="10"/>
    </location>
</feature>
<dbReference type="InParanoid" id="A0A0C2XC15"/>
<dbReference type="SUPFAM" id="SSF52047">
    <property type="entry name" value="RNI-like"/>
    <property type="match status" value="1"/>
</dbReference>
<gene>
    <name evidence="2" type="ORF">M378DRAFT_387925</name>
</gene>
<evidence type="ECO:0000256" key="1">
    <source>
        <dbReference type="SAM" id="MobiDB-lite"/>
    </source>
</evidence>
<protein>
    <submittedName>
        <fullName evidence="2">Uncharacterized protein</fullName>
    </submittedName>
</protein>
<reference evidence="2 3" key="1">
    <citation type="submission" date="2014-04" db="EMBL/GenBank/DDBJ databases">
        <title>Evolutionary Origins and Diversification of the Mycorrhizal Mutualists.</title>
        <authorList>
            <consortium name="DOE Joint Genome Institute"/>
            <consortium name="Mycorrhizal Genomics Consortium"/>
            <person name="Kohler A."/>
            <person name="Kuo A."/>
            <person name="Nagy L.G."/>
            <person name="Floudas D."/>
            <person name="Copeland A."/>
            <person name="Barry K.W."/>
            <person name="Cichocki N."/>
            <person name="Veneault-Fourrey C."/>
            <person name="LaButti K."/>
            <person name="Lindquist E.A."/>
            <person name="Lipzen A."/>
            <person name="Lundell T."/>
            <person name="Morin E."/>
            <person name="Murat C."/>
            <person name="Riley R."/>
            <person name="Ohm R."/>
            <person name="Sun H."/>
            <person name="Tunlid A."/>
            <person name="Henrissat B."/>
            <person name="Grigoriev I.V."/>
            <person name="Hibbett D.S."/>
            <person name="Martin F."/>
        </authorList>
    </citation>
    <scope>NUCLEOTIDE SEQUENCE [LARGE SCALE GENOMIC DNA]</scope>
    <source>
        <strain evidence="2 3">Koide BX008</strain>
    </source>
</reference>
<dbReference type="Proteomes" id="UP000054549">
    <property type="component" value="Unassembled WGS sequence"/>
</dbReference>
<evidence type="ECO:0000313" key="2">
    <source>
        <dbReference type="EMBL" id="KIL66398.1"/>
    </source>
</evidence>
<dbReference type="HOGENOM" id="CLU_036613_0_0_1"/>
<proteinExistence type="predicted"/>
<dbReference type="EMBL" id="KN818236">
    <property type="protein sequence ID" value="KIL66398.1"/>
    <property type="molecule type" value="Genomic_DNA"/>
</dbReference>
<dbReference type="InterPro" id="IPR032675">
    <property type="entry name" value="LRR_dom_sf"/>
</dbReference>
<feature type="region of interest" description="Disordered" evidence="1">
    <location>
        <begin position="1"/>
        <end position="27"/>
    </location>
</feature>
<name>A0A0C2XC15_AMAMK</name>
<dbReference type="PANTHER" id="PTHR38926">
    <property type="entry name" value="F-BOX DOMAIN CONTAINING PROTEIN, EXPRESSED"/>
    <property type="match status" value="1"/>
</dbReference>
<dbReference type="Gene3D" id="3.80.10.10">
    <property type="entry name" value="Ribonuclease Inhibitor"/>
    <property type="match status" value="1"/>
</dbReference>
<dbReference type="OrthoDB" id="3139566at2759"/>
<accession>A0A0C2XC15</accession>
<dbReference type="PANTHER" id="PTHR38926:SF5">
    <property type="entry name" value="F-BOX AND LEUCINE-RICH REPEAT PROTEIN 6"/>
    <property type="match status" value="1"/>
</dbReference>
<organism evidence="2 3">
    <name type="scientific">Amanita muscaria (strain Koide BX008)</name>
    <dbReference type="NCBI Taxonomy" id="946122"/>
    <lineage>
        <taxon>Eukaryota</taxon>
        <taxon>Fungi</taxon>
        <taxon>Dikarya</taxon>
        <taxon>Basidiomycota</taxon>
        <taxon>Agaricomycotina</taxon>
        <taxon>Agaricomycetes</taxon>
        <taxon>Agaricomycetidae</taxon>
        <taxon>Agaricales</taxon>
        <taxon>Pluteineae</taxon>
        <taxon>Amanitaceae</taxon>
        <taxon>Amanita</taxon>
    </lineage>
</organism>